<dbReference type="EMBL" id="AKKN01000016">
    <property type="protein sequence ID" value="EKT52849.1"/>
    <property type="molecule type" value="Genomic_DNA"/>
</dbReference>
<dbReference type="GO" id="GO:0016020">
    <property type="term" value="C:membrane"/>
    <property type="evidence" value="ECO:0007669"/>
    <property type="project" value="UniProtKB-SubCell"/>
</dbReference>
<sequence length="447" mass="47751">MKYIVSNFLIGLTFLFSSLTQAQSLEMNNVPILDFVNWYSQLSGKGVVVPAKFDEKITVFNADITANNLDSFFISVMASRGFEVISGNPVIIRQNNAIRVNPVLDINAENDTDYAVPAIDPHYNDDGSSFNQLIDYPIQSQPKLLEVSTKTYKFKNITASSAFPAVDIFLKSFPTSGSSAIVDKASNSLIVSTVKGNFDNLDTFIQDIDVRIHQVLIEAIMFEVGKGSSFDFSFGAGKKSGSNVVGGVNTSSLGESLSSLGGSFGIYSGNILSLALTAVEGSKDSKILSVPRILALSGSEGFISSGQNVPIVTGKVVGEGVDIKNPFQTITRKDVGINLRVTPIVLGDNSIMLDIASNSGSISNITDASDIILNERTINTTVQVNNGDTLLIGGLIQHSAINDKSSTPGASSIPVIGWLFDSKSESESENTMYILIRARIVTPISST</sequence>
<protein>
    <submittedName>
        <fullName evidence="7">Bacterial type II and III secretion system protein</fullName>
    </submittedName>
</protein>
<dbReference type="RefSeq" id="WP_008916998.1">
    <property type="nucleotide sequence ID" value="NZ_CM001854.1"/>
</dbReference>
<name>K8VXG5_9GAMM</name>
<reference evidence="7 8" key="1">
    <citation type="journal article" date="2012" name="BMC Genomics">
        <title>Comparative genomics of bacteria in the genus Providencia isolated from wild Drosophila melanogaster.</title>
        <authorList>
            <person name="Galac M.R."/>
            <person name="Lazzaro B.P."/>
        </authorList>
    </citation>
    <scope>NUCLEOTIDE SEQUENCE [LARGE SCALE GENOMIC DNA]</scope>
    <source>
        <strain evidence="7 8">DSM 19967</strain>
        <plasmid evidence="7">pPSN2</plasmid>
    </source>
</reference>
<dbReference type="AlphaFoldDB" id="K8VXG5"/>
<keyword evidence="3" id="KW-0472">Membrane</keyword>
<keyword evidence="7" id="KW-0614">Plasmid</keyword>
<proteinExistence type="inferred from homology"/>
<dbReference type="PANTHER" id="PTHR30332:SF24">
    <property type="entry name" value="SECRETIN GSPD-RELATED"/>
    <property type="match status" value="1"/>
</dbReference>
<dbReference type="PATRIC" id="fig|1141660.3.peg.3273"/>
<dbReference type="GO" id="GO:0009306">
    <property type="term" value="P:protein secretion"/>
    <property type="evidence" value="ECO:0007669"/>
    <property type="project" value="InterPro"/>
</dbReference>
<evidence type="ECO:0000256" key="2">
    <source>
        <dbReference type="ARBA" id="ARBA00022729"/>
    </source>
</evidence>
<dbReference type="Pfam" id="PF00263">
    <property type="entry name" value="Secretin"/>
    <property type="match status" value="1"/>
</dbReference>
<dbReference type="InterPro" id="IPR001775">
    <property type="entry name" value="GspD/PilQ"/>
</dbReference>
<feature type="domain" description="Type II/III secretion system secretin-like" evidence="6">
    <location>
        <begin position="279"/>
        <end position="441"/>
    </location>
</feature>
<dbReference type="InterPro" id="IPR004846">
    <property type="entry name" value="T2SS/T3SS_dom"/>
</dbReference>
<dbReference type="PRINTS" id="PR00811">
    <property type="entry name" value="BCTERIALGSPD"/>
</dbReference>
<evidence type="ECO:0000256" key="4">
    <source>
        <dbReference type="RuleBase" id="RU004003"/>
    </source>
</evidence>
<dbReference type="Gene3D" id="3.30.1370.120">
    <property type="match status" value="1"/>
</dbReference>
<geneLocation type="plasmid" evidence="7 8">
    <name>pPSN2</name>
</geneLocation>
<dbReference type="HOGENOM" id="CLU_043040_0_1_6"/>
<evidence type="ECO:0000313" key="7">
    <source>
        <dbReference type="EMBL" id="EKT52849.1"/>
    </source>
</evidence>
<comment type="similarity">
    <text evidence="4">Belongs to the bacterial secretin family.</text>
</comment>
<evidence type="ECO:0000256" key="3">
    <source>
        <dbReference type="ARBA" id="ARBA00023136"/>
    </source>
</evidence>
<organism evidence="7 8">
    <name type="scientific">Providencia sneebia DSM 19967</name>
    <dbReference type="NCBI Taxonomy" id="1141660"/>
    <lineage>
        <taxon>Bacteria</taxon>
        <taxon>Pseudomonadati</taxon>
        <taxon>Pseudomonadota</taxon>
        <taxon>Gammaproteobacteria</taxon>
        <taxon>Enterobacterales</taxon>
        <taxon>Morganellaceae</taxon>
        <taxon>Providencia</taxon>
    </lineage>
</organism>
<dbReference type="InterPro" id="IPR050810">
    <property type="entry name" value="Bact_Secretion_Sys_Channel"/>
</dbReference>
<dbReference type="PANTHER" id="PTHR30332">
    <property type="entry name" value="PROBABLE GENERAL SECRETION PATHWAY PROTEIN D"/>
    <property type="match status" value="1"/>
</dbReference>
<keyword evidence="2 5" id="KW-0732">Signal</keyword>
<gene>
    <name evidence="7" type="ORF">OO7_16365</name>
</gene>
<comment type="caution">
    <text evidence="7">The sequence shown here is derived from an EMBL/GenBank/DDBJ whole genome shotgun (WGS) entry which is preliminary data.</text>
</comment>
<dbReference type="PRINTS" id="PR01032">
    <property type="entry name" value="PHAGEIV"/>
</dbReference>
<dbReference type="InterPro" id="IPR038591">
    <property type="entry name" value="NolW-like_sf"/>
</dbReference>
<feature type="signal peptide" evidence="5">
    <location>
        <begin position="1"/>
        <end position="22"/>
    </location>
</feature>
<evidence type="ECO:0000256" key="5">
    <source>
        <dbReference type="SAM" id="SignalP"/>
    </source>
</evidence>
<evidence type="ECO:0000259" key="6">
    <source>
        <dbReference type="Pfam" id="PF00263"/>
    </source>
</evidence>
<feature type="chain" id="PRO_5003922911" evidence="5">
    <location>
        <begin position="23"/>
        <end position="447"/>
    </location>
</feature>
<comment type="subcellular location">
    <subcellularLocation>
        <location evidence="1">Membrane</location>
    </subcellularLocation>
</comment>
<keyword evidence="8" id="KW-1185">Reference proteome</keyword>
<dbReference type="Proteomes" id="UP000010290">
    <property type="component" value="Plasmid pPSN2"/>
</dbReference>
<evidence type="ECO:0000256" key="1">
    <source>
        <dbReference type="ARBA" id="ARBA00004370"/>
    </source>
</evidence>
<accession>K8VXG5</accession>
<dbReference type="Gene3D" id="3.55.50.30">
    <property type="match status" value="1"/>
</dbReference>
<dbReference type="OrthoDB" id="9779724at2"/>
<evidence type="ECO:0000313" key="8">
    <source>
        <dbReference type="Proteomes" id="UP000010290"/>
    </source>
</evidence>
<dbReference type="GO" id="GO:0015627">
    <property type="term" value="C:type II protein secretion system complex"/>
    <property type="evidence" value="ECO:0007669"/>
    <property type="project" value="TreeGrafter"/>
</dbReference>